<reference evidence="3" key="1">
    <citation type="journal article" date="2019" name="Int. J. Syst. Evol. Microbiol.">
        <title>The Global Catalogue of Microorganisms (GCM) 10K type strain sequencing project: providing services to taxonomists for standard genome sequencing and annotation.</title>
        <authorList>
            <consortium name="The Broad Institute Genomics Platform"/>
            <consortium name="The Broad Institute Genome Sequencing Center for Infectious Disease"/>
            <person name="Wu L."/>
            <person name="Ma J."/>
        </authorList>
    </citation>
    <scope>NUCLEOTIDE SEQUENCE [LARGE SCALE GENOMIC DNA]</scope>
    <source>
        <strain evidence="3">CCUG 58938</strain>
    </source>
</reference>
<dbReference type="PIRSF" id="PIRSF035009">
    <property type="entry name" value="UCP035009_HSDR_N"/>
    <property type="match status" value="1"/>
</dbReference>
<keyword evidence="2" id="KW-0540">Nuclease</keyword>
<dbReference type="Proteomes" id="UP001597112">
    <property type="component" value="Unassembled WGS sequence"/>
</dbReference>
<proteinExistence type="predicted"/>
<dbReference type="InterPro" id="IPR017035">
    <property type="entry name" value="UCP035009_HsdR_All3000-type"/>
</dbReference>
<keyword evidence="2" id="KW-0378">Hydrolase</keyword>
<dbReference type="RefSeq" id="WP_377580633.1">
    <property type="nucleotide sequence ID" value="NZ_JBHTKA010000007.1"/>
</dbReference>
<accession>A0ABW3K6Y1</accession>
<keyword evidence="2" id="KW-0255">Endonuclease</keyword>
<dbReference type="EMBL" id="JBHTKA010000007">
    <property type="protein sequence ID" value="MFD1001186.1"/>
    <property type="molecule type" value="Genomic_DNA"/>
</dbReference>
<feature type="domain" description="Restriction endonuclease type I HsdR N-terminal" evidence="1">
    <location>
        <begin position="62"/>
        <end position="125"/>
    </location>
</feature>
<sequence>MDFKDQIKQLGDRVAKMLPQIQTEEATKTSLTLPFIQILGYDIFNPAEVNPEFVADLGIKKGEKVDYAIMKNGEPILLIECKHYQEKLDPHNSQLFRYFHTTKAKFGLLTNGLHYRFYTDLVEANKMDEKPFFEFMLTDIKEAEVDELKKFHKSYFDLESIFTTASELKYSNEIKIVLTSEFKEPSEDFVRFFISKVYDGKAMPKVVSQFTGIVKKSVNQLISDMINDRLKSALAKEAESEKARVTEEAAARPEEDKAIETTAQEMEGFMIVKSIIRKKIDANRIVARDTKTYYGILLDDNNRKPLCRLWFNGTKKYLGLFDETKNETRHELQKLDDIFNYTEQLLKSVDLYEKEEKVANPI</sequence>
<evidence type="ECO:0000259" key="1">
    <source>
        <dbReference type="Pfam" id="PF04313"/>
    </source>
</evidence>
<gene>
    <name evidence="2" type="ORF">ACFQ21_17795</name>
</gene>
<organism evidence="2 3">
    <name type="scientific">Ohtaekwangia kribbensis</name>
    <dbReference type="NCBI Taxonomy" id="688913"/>
    <lineage>
        <taxon>Bacteria</taxon>
        <taxon>Pseudomonadati</taxon>
        <taxon>Bacteroidota</taxon>
        <taxon>Cytophagia</taxon>
        <taxon>Cytophagales</taxon>
        <taxon>Fulvivirgaceae</taxon>
        <taxon>Ohtaekwangia</taxon>
    </lineage>
</organism>
<dbReference type="InterPro" id="IPR007409">
    <property type="entry name" value="Restrct_endonuc_type1_HsdR_N"/>
</dbReference>
<dbReference type="GO" id="GO:0004519">
    <property type="term" value="F:endonuclease activity"/>
    <property type="evidence" value="ECO:0007669"/>
    <property type="project" value="UniProtKB-KW"/>
</dbReference>
<protein>
    <submittedName>
        <fullName evidence="2">Type I restriction endonuclease</fullName>
    </submittedName>
</protein>
<keyword evidence="3" id="KW-1185">Reference proteome</keyword>
<evidence type="ECO:0000313" key="3">
    <source>
        <dbReference type="Proteomes" id="UP001597112"/>
    </source>
</evidence>
<comment type="caution">
    <text evidence="2">The sequence shown here is derived from an EMBL/GenBank/DDBJ whole genome shotgun (WGS) entry which is preliminary data.</text>
</comment>
<name>A0ABW3K6Y1_9BACT</name>
<dbReference type="Pfam" id="PF04313">
    <property type="entry name" value="HSDR_N"/>
    <property type="match status" value="1"/>
</dbReference>
<evidence type="ECO:0000313" key="2">
    <source>
        <dbReference type="EMBL" id="MFD1001186.1"/>
    </source>
</evidence>